<dbReference type="InterPro" id="IPR036388">
    <property type="entry name" value="WH-like_DNA-bd_sf"/>
</dbReference>
<proteinExistence type="predicted"/>
<dbReference type="Proteomes" id="UP000026682">
    <property type="component" value="Unassembled WGS sequence"/>
</dbReference>
<name>A0A158M334_9BORD</name>
<dbReference type="InterPro" id="IPR036390">
    <property type="entry name" value="WH_DNA-bd_sf"/>
</dbReference>
<protein>
    <submittedName>
        <fullName evidence="6">FCD domain protein</fullName>
    </submittedName>
</protein>
<gene>
    <name evidence="6" type="ORF">L497_0047</name>
</gene>
<dbReference type="PANTHER" id="PTHR43537:SF51">
    <property type="entry name" value="HTH-TYPE TRANSCRIPTIONAL REGULATOR LGOR-RELATED"/>
    <property type="match status" value="1"/>
</dbReference>
<keyword evidence="2" id="KW-0238">DNA-binding</keyword>
<keyword evidence="3" id="KW-0804">Transcription</keyword>
<evidence type="ECO:0000313" key="6">
    <source>
        <dbReference type="EMBL" id="KAK88680.1"/>
    </source>
</evidence>
<dbReference type="Gene3D" id="3.40.190.10">
    <property type="entry name" value="Periplasmic binding protein-like II"/>
    <property type="match status" value="1"/>
</dbReference>
<reference evidence="6 7" key="1">
    <citation type="submission" date="2014-03" db="EMBL/GenBank/DDBJ databases">
        <title>Genome sequence of Bordetella holmseii.</title>
        <authorList>
            <person name="Harvill E."/>
            <person name="Goodfield L.L."/>
            <person name="Ivanov Y."/>
            <person name="Meyer J.A."/>
            <person name="Newth C."/>
            <person name="Cassiday P."/>
            <person name="Tondella M.L."/>
            <person name="Liao P."/>
            <person name="Zimmerman J."/>
            <person name="Meert K."/>
            <person name="Wessel D."/>
            <person name="Berger J."/>
            <person name="Dean J.M."/>
            <person name="Holubkov R."/>
            <person name="Burr J."/>
            <person name="Liu T."/>
            <person name="Brinkac L.M."/>
            <person name="Sanka R."/>
            <person name="Kim M."/>
            <person name="Losada L."/>
        </authorList>
    </citation>
    <scope>NUCLEOTIDE SEQUENCE [LARGE SCALE GENOMIC DNA]</scope>
    <source>
        <strain evidence="6 7">CDC-H585-BH</strain>
    </source>
</reference>
<sequence>MTESSVVLLRLEQWLQQSRPPRGTHLPAQQLADLLAVSRSPVSHALAVLAERGWLRRQPHRGYYVDRLPEPGGDTRSVSAPTGPVDDTLQPLRMCMAVVPAALLEPGYRIEPTVMRRLRQQESRMHALHDAARAQLELDFYVALTEAARNPYFSDAIRRLPQPCGLRSVKDTHWREHVGQRLAVLDLLEHGYNEAASRLMTSHFRSTLSGLAEQSQASRQVEGENKMKLDDKIRAAFLVEGRLRASINVGNPILARRQEQGGAAGVSVDLAREFAKWLQADLELVVFASAGESVDAVAAENADIGFFAIDPKRAEQIAFTPPLRHHRGGLSRAGGLASHGTGGGR</sequence>
<comment type="caution">
    <text evidence="6">The sequence shown here is derived from an EMBL/GenBank/DDBJ whole genome shotgun (WGS) entry which is preliminary data.</text>
</comment>
<dbReference type="GO" id="GO:0003677">
    <property type="term" value="F:DNA binding"/>
    <property type="evidence" value="ECO:0007669"/>
    <property type="project" value="UniProtKB-KW"/>
</dbReference>
<dbReference type="InterPro" id="IPR011711">
    <property type="entry name" value="GntR_C"/>
</dbReference>
<evidence type="ECO:0000256" key="1">
    <source>
        <dbReference type="ARBA" id="ARBA00023015"/>
    </source>
</evidence>
<dbReference type="PATRIC" id="fig|1331206.3.peg.2786"/>
<accession>A0A158M334</accession>
<dbReference type="InterPro" id="IPR001638">
    <property type="entry name" value="Solute-binding_3/MltF_N"/>
</dbReference>
<dbReference type="PANTHER" id="PTHR43537">
    <property type="entry name" value="TRANSCRIPTIONAL REGULATOR, GNTR FAMILY"/>
    <property type="match status" value="1"/>
</dbReference>
<dbReference type="AlphaFoldDB" id="A0A158M334"/>
<dbReference type="Pfam" id="PF07729">
    <property type="entry name" value="FCD"/>
    <property type="match status" value="1"/>
</dbReference>
<evidence type="ECO:0000256" key="4">
    <source>
        <dbReference type="SAM" id="MobiDB-lite"/>
    </source>
</evidence>
<dbReference type="Pfam" id="PF00392">
    <property type="entry name" value="GntR"/>
    <property type="match status" value="1"/>
</dbReference>
<dbReference type="Pfam" id="PF00497">
    <property type="entry name" value="SBP_bac_3"/>
    <property type="match status" value="1"/>
</dbReference>
<dbReference type="EMBL" id="JFZZ01000112">
    <property type="protein sequence ID" value="KAK88680.1"/>
    <property type="molecule type" value="Genomic_DNA"/>
</dbReference>
<dbReference type="GO" id="GO:0003700">
    <property type="term" value="F:DNA-binding transcription factor activity"/>
    <property type="evidence" value="ECO:0007669"/>
    <property type="project" value="InterPro"/>
</dbReference>
<keyword evidence="1" id="KW-0805">Transcription regulation</keyword>
<dbReference type="InterPro" id="IPR008920">
    <property type="entry name" value="TF_FadR/GntR_C"/>
</dbReference>
<dbReference type="InterPro" id="IPR000524">
    <property type="entry name" value="Tscrpt_reg_HTH_GntR"/>
</dbReference>
<dbReference type="SUPFAM" id="SSF46785">
    <property type="entry name" value="Winged helix' DNA-binding domain"/>
    <property type="match status" value="1"/>
</dbReference>
<dbReference type="SUPFAM" id="SSF48008">
    <property type="entry name" value="GntR ligand-binding domain-like"/>
    <property type="match status" value="1"/>
</dbReference>
<evidence type="ECO:0000259" key="5">
    <source>
        <dbReference type="PROSITE" id="PS50949"/>
    </source>
</evidence>
<dbReference type="SMART" id="SM00345">
    <property type="entry name" value="HTH_GNTR"/>
    <property type="match status" value="1"/>
</dbReference>
<feature type="domain" description="HTH gntR-type" evidence="5">
    <location>
        <begin position="1"/>
        <end position="68"/>
    </location>
</feature>
<dbReference type="Gene3D" id="1.10.10.10">
    <property type="entry name" value="Winged helix-like DNA-binding domain superfamily/Winged helix DNA-binding domain"/>
    <property type="match status" value="1"/>
</dbReference>
<dbReference type="PROSITE" id="PS50949">
    <property type="entry name" value="HTH_GNTR"/>
    <property type="match status" value="1"/>
</dbReference>
<organism evidence="6 7">
    <name type="scientific">Bordetella holmesii CDC-H585-BH</name>
    <dbReference type="NCBI Taxonomy" id="1331206"/>
    <lineage>
        <taxon>Bacteria</taxon>
        <taxon>Pseudomonadati</taxon>
        <taxon>Pseudomonadota</taxon>
        <taxon>Betaproteobacteria</taxon>
        <taxon>Burkholderiales</taxon>
        <taxon>Alcaligenaceae</taxon>
        <taxon>Bordetella</taxon>
    </lineage>
</organism>
<evidence type="ECO:0000313" key="7">
    <source>
        <dbReference type="Proteomes" id="UP000026682"/>
    </source>
</evidence>
<dbReference type="SUPFAM" id="SSF53850">
    <property type="entry name" value="Periplasmic binding protein-like II"/>
    <property type="match status" value="1"/>
</dbReference>
<dbReference type="STRING" id="35814.BBB42_03665"/>
<dbReference type="Gene3D" id="1.20.120.530">
    <property type="entry name" value="GntR ligand-binding domain-like"/>
    <property type="match status" value="1"/>
</dbReference>
<feature type="region of interest" description="Disordered" evidence="4">
    <location>
        <begin position="66"/>
        <end position="85"/>
    </location>
</feature>
<feature type="region of interest" description="Disordered" evidence="4">
    <location>
        <begin position="324"/>
        <end position="345"/>
    </location>
</feature>
<evidence type="ECO:0000256" key="2">
    <source>
        <dbReference type="ARBA" id="ARBA00023125"/>
    </source>
</evidence>
<evidence type="ECO:0000256" key="3">
    <source>
        <dbReference type="ARBA" id="ARBA00023163"/>
    </source>
</evidence>